<dbReference type="Proteomes" id="UP000282759">
    <property type="component" value="Unassembled WGS sequence"/>
</dbReference>
<dbReference type="InterPro" id="IPR025381">
    <property type="entry name" value="DUF4296"/>
</dbReference>
<dbReference type="OrthoDB" id="678784at2"/>
<comment type="caution">
    <text evidence="3">The sequence shown here is derived from an EMBL/GenBank/DDBJ whole genome shotgun (WGS) entry which is preliminary data.</text>
</comment>
<dbReference type="EMBL" id="SACK01000001">
    <property type="protein sequence ID" value="RVU03072.1"/>
    <property type="molecule type" value="Genomic_DNA"/>
</dbReference>
<keyword evidence="1" id="KW-0812">Transmembrane</keyword>
<accession>A0A437MZI5</accession>
<evidence type="ECO:0000259" key="2">
    <source>
        <dbReference type="Pfam" id="PF14129"/>
    </source>
</evidence>
<feature type="domain" description="DUF4296" evidence="2">
    <location>
        <begin position="53"/>
        <end position="138"/>
    </location>
</feature>
<keyword evidence="4" id="KW-1185">Reference proteome</keyword>
<proteinExistence type="predicted"/>
<organism evidence="3 4">
    <name type="scientific">Mucilaginibacter limnophilus</name>
    <dbReference type="NCBI Taxonomy" id="1932778"/>
    <lineage>
        <taxon>Bacteria</taxon>
        <taxon>Pseudomonadati</taxon>
        <taxon>Bacteroidota</taxon>
        <taxon>Sphingobacteriia</taxon>
        <taxon>Sphingobacteriales</taxon>
        <taxon>Sphingobacteriaceae</taxon>
        <taxon>Mucilaginibacter</taxon>
    </lineage>
</organism>
<name>A0A437MZI5_9SPHI</name>
<evidence type="ECO:0000256" key="1">
    <source>
        <dbReference type="SAM" id="Phobius"/>
    </source>
</evidence>
<keyword evidence="1" id="KW-1133">Transmembrane helix</keyword>
<keyword evidence="1" id="KW-0472">Membrane</keyword>
<dbReference type="AlphaFoldDB" id="A0A437MZI5"/>
<feature type="transmembrane region" description="Helical" evidence="1">
    <location>
        <begin position="6"/>
        <end position="24"/>
    </location>
</feature>
<reference evidence="3 4" key="1">
    <citation type="submission" date="2019-01" db="EMBL/GenBank/DDBJ databases">
        <authorList>
            <person name="Chen W.-M."/>
        </authorList>
    </citation>
    <scope>NUCLEOTIDE SEQUENCE [LARGE SCALE GENOMIC DNA]</scope>
    <source>
        <strain evidence="3 4">YBJ-36</strain>
    </source>
</reference>
<gene>
    <name evidence="3" type="ORF">EOD41_03830</name>
</gene>
<sequence>MASVSFFSSFILSAMLILCVILRIRLLNYRMSKYIGLFFSALLILCSCNDDRPKGILDEKQMANVLADVHITNGTMLAVSGAPDTLYKYGTGRYQNVFKNHHTDSAQFTKSLKYYASKPEELLAVYDEVLKKLQTKSDSLNKVFQKETAANAKKQLTKPTVVRYRQADTIKNRLRGKLKRPFPRSKNLKE</sequence>
<evidence type="ECO:0000313" key="3">
    <source>
        <dbReference type="EMBL" id="RVU03072.1"/>
    </source>
</evidence>
<protein>
    <submittedName>
        <fullName evidence="3">DUF4296 domain-containing protein</fullName>
    </submittedName>
</protein>
<dbReference type="Pfam" id="PF14129">
    <property type="entry name" value="DUF4296"/>
    <property type="match status" value="1"/>
</dbReference>
<evidence type="ECO:0000313" key="4">
    <source>
        <dbReference type="Proteomes" id="UP000282759"/>
    </source>
</evidence>